<evidence type="ECO:0000313" key="5">
    <source>
        <dbReference type="Proteomes" id="UP000004335"/>
    </source>
</evidence>
<feature type="repeat" description="TPR" evidence="3">
    <location>
        <begin position="147"/>
        <end position="180"/>
    </location>
</feature>
<dbReference type="Gene3D" id="1.25.40.10">
    <property type="entry name" value="Tetratricopeptide repeat domain"/>
    <property type="match status" value="3"/>
</dbReference>
<dbReference type="Pfam" id="PF13432">
    <property type="entry name" value="TPR_16"/>
    <property type="match status" value="1"/>
</dbReference>
<comment type="caution">
    <text evidence="4">The sequence shown here is derived from an EMBL/GenBank/DDBJ whole genome shotgun (WGS) entry which is preliminary data.</text>
</comment>
<evidence type="ECO:0000256" key="1">
    <source>
        <dbReference type="ARBA" id="ARBA00022737"/>
    </source>
</evidence>
<dbReference type="PANTHER" id="PTHR45586:SF1">
    <property type="entry name" value="LIPOPOLYSACCHARIDE ASSEMBLY PROTEIN B"/>
    <property type="match status" value="1"/>
</dbReference>
<feature type="repeat" description="TPR" evidence="3">
    <location>
        <begin position="251"/>
        <end position="284"/>
    </location>
</feature>
<dbReference type="SMART" id="SM00028">
    <property type="entry name" value="TPR"/>
    <property type="match status" value="7"/>
</dbReference>
<dbReference type="AlphaFoldDB" id="A0A828RIA2"/>
<dbReference type="PANTHER" id="PTHR45586">
    <property type="entry name" value="TPR REPEAT-CONTAINING PROTEIN PA4667"/>
    <property type="match status" value="1"/>
</dbReference>
<dbReference type="EMBL" id="ACGX02000006">
    <property type="protein sequence ID" value="EGC15254.1"/>
    <property type="molecule type" value="Genomic_DNA"/>
</dbReference>
<accession>A0A828RIA2</accession>
<dbReference type="InterPro" id="IPR051012">
    <property type="entry name" value="CellSynth/LPSAsmb/PSIAsmb"/>
</dbReference>
<evidence type="ECO:0000256" key="3">
    <source>
        <dbReference type="PROSITE-ProRule" id="PRU00339"/>
    </source>
</evidence>
<organism evidence="4 5">
    <name type="scientific">Limosilactobacillus reuteri MM4-1A</name>
    <dbReference type="NCBI Taxonomy" id="548485"/>
    <lineage>
        <taxon>Bacteria</taxon>
        <taxon>Bacillati</taxon>
        <taxon>Bacillota</taxon>
        <taxon>Bacilli</taxon>
        <taxon>Lactobacillales</taxon>
        <taxon>Lactobacillaceae</taxon>
        <taxon>Limosilactobacillus</taxon>
    </lineage>
</organism>
<evidence type="ECO:0000256" key="2">
    <source>
        <dbReference type="ARBA" id="ARBA00022803"/>
    </source>
</evidence>
<dbReference type="Proteomes" id="UP000004335">
    <property type="component" value="Unassembled WGS sequence"/>
</dbReference>
<dbReference type="InterPro" id="IPR011990">
    <property type="entry name" value="TPR-like_helical_dom_sf"/>
</dbReference>
<name>A0A828RIA2_LIMRT</name>
<dbReference type="Pfam" id="PF13174">
    <property type="entry name" value="TPR_6"/>
    <property type="match status" value="1"/>
</dbReference>
<sequence length="434" mass="50211">MIYLKVIVKGGHNMTYSEQMLDQLEAGKLKEAQNSFKLALINDDDDMLFSLAEELYALGFLQQARTIYLKLLDRYPDEDELKTNLATIAIDEGHNDEALSYLAQIKPDSPAYVQSLLVAADLYQTEEEFEVTEEKLKEAYALAPDEPAVEFALGEFYFMVGQYSEAIQYYFQLIKNGYTDFAKVDIAGRLGICYAQSGQFKKALGYFNQVKPEYQTSDIRFQKGLTQLQLGDTEKAIKTLEDLINDDNQYASAYPELAKAYEKENKYQQALRVVQEGLSVDQYNEYLYSLAAEITSHLGDQKLMKKYLVKAHELAPENMTITLQYSNFLLHQHDDEANIKLLSPLVKEDETDPQLYWNLTRSYQRTDQLELAGKYYEAALPAYSENPTFLKELINYYRETGETDKLMDELEHYLRLVPTDTEMQDLYDQYEDYK</sequence>
<keyword evidence="1" id="KW-0677">Repeat</keyword>
<dbReference type="SUPFAM" id="SSF48452">
    <property type="entry name" value="TPR-like"/>
    <property type="match status" value="2"/>
</dbReference>
<keyword evidence="2 3" id="KW-0802">TPR repeat</keyword>
<gene>
    <name evidence="4" type="ORF">HMPREF0536_10903</name>
</gene>
<evidence type="ECO:0000313" key="4">
    <source>
        <dbReference type="EMBL" id="EGC15254.1"/>
    </source>
</evidence>
<protein>
    <submittedName>
        <fullName evidence="4">Tetratricopeptide repeat protein</fullName>
    </submittedName>
</protein>
<dbReference type="PROSITE" id="PS50005">
    <property type="entry name" value="TPR"/>
    <property type="match status" value="2"/>
</dbReference>
<dbReference type="InterPro" id="IPR019734">
    <property type="entry name" value="TPR_rpt"/>
</dbReference>
<reference evidence="4 5" key="1">
    <citation type="submission" date="2011-01" db="EMBL/GenBank/DDBJ databases">
        <authorList>
            <person name="Muzny D."/>
            <person name="Qin X."/>
            <person name="Buhay C."/>
            <person name="Dugan-Rocha S."/>
            <person name="Ding Y."/>
            <person name="Chen G."/>
            <person name="Hawes A."/>
            <person name="Holder M."/>
            <person name="Jhangiani S."/>
            <person name="Johnson A."/>
            <person name="Khan Z."/>
            <person name="Li Z."/>
            <person name="Liu W."/>
            <person name="Liu X."/>
            <person name="Perez L."/>
            <person name="Shen H."/>
            <person name="Wang Q."/>
            <person name="Watt J."/>
            <person name="Xi L."/>
            <person name="Xin Y."/>
            <person name="Zhou J."/>
            <person name="Deng J."/>
            <person name="Jiang H."/>
            <person name="Liu Y."/>
            <person name="Qu J."/>
            <person name="Song X.-Z."/>
            <person name="Zhang L."/>
            <person name="Villasana D."/>
            <person name="Johnson A."/>
            <person name="Liu J."/>
            <person name="Liyanage D."/>
            <person name="Lorensuhewa L."/>
            <person name="Robinson T."/>
            <person name="Song A."/>
            <person name="Song B.-B."/>
            <person name="Dinh H."/>
            <person name="Thornton R."/>
            <person name="Coyle M."/>
            <person name="Francisco L."/>
            <person name="Jackson L."/>
            <person name="Javaid M."/>
            <person name="Korchina V."/>
            <person name="Kovar C."/>
            <person name="Mata R."/>
            <person name="Mathew T."/>
            <person name="Ngo R."/>
            <person name="Nguyen L."/>
            <person name="Nguyen N."/>
            <person name="Okwuonu G."/>
            <person name="Ongeri F."/>
            <person name="Pham C."/>
            <person name="Simmons D."/>
            <person name="Wilczek-Boney K."/>
            <person name="Hale W."/>
            <person name="Jakkamsetti A."/>
            <person name="Pham P."/>
            <person name="Ruth R."/>
            <person name="San Lucas F."/>
            <person name="Warren J."/>
            <person name="Zhang J."/>
            <person name="Zhao Z."/>
            <person name="Zhou C."/>
            <person name="Zhu D."/>
            <person name="Lee S."/>
            <person name="Bess C."/>
            <person name="Blankenburg K."/>
            <person name="Forbes L."/>
            <person name="Fu Q."/>
            <person name="Gubbala S."/>
            <person name="Hirani K."/>
            <person name="Jayaseelan J.C."/>
            <person name="Lara F."/>
            <person name="Munidasa M."/>
            <person name="Palculict T."/>
            <person name="Patil S."/>
            <person name="Pu L.-L."/>
            <person name="Saada N."/>
            <person name="Tang L."/>
            <person name="Weissenberger G."/>
            <person name="Zhu Y."/>
            <person name="Hemphill L."/>
            <person name="Shang Y."/>
            <person name="Youmans B."/>
            <person name="Ayvaz T."/>
            <person name="Ross M."/>
            <person name="Santibanez J."/>
            <person name="Aqrawi P."/>
            <person name="Gross S."/>
            <person name="Joshi V."/>
            <person name="Fowler G."/>
            <person name="Nazareth L."/>
            <person name="Reid J."/>
            <person name="Worley K."/>
            <person name="Petrosino J."/>
            <person name="Highlander S."/>
            <person name="Gibbs R."/>
        </authorList>
    </citation>
    <scope>NUCLEOTIDE SEQUENCE [LARGE SCALE GENOMIC DNA]</scope>
    <source>
        <strain evidence="4 5">MM4-1A</strain>
    </source>
</reference>
<proteinExistence type="predicted"/>